<feature type="chain" id="PRO_5043608203" evidence="6">
    <location>
        <begin position="22"/>
        <end position="75"/>
    </location>
</feature>
<dbReference type="PANTHER" id="PTHR33830">
    <property type="entry name" value="DEFENSIN-LIKE PROTEIN 184-RELATED"/>
    <property type="match status" value="1"/>
</dbReference>
<accession>A0AAV6WHR5</accession>
<proteinExistence type="inferred from homology"/>
<keyword evidence="4" id="KW-0611">Plant defense</keyword>
<evidence type="ECO:0000256" key="6">
    <source>
        <dbReference type="SAM" id="SignalP"/>
    </source>
</evidence>
<comment type="caution">
    <text evidence="7">The sequence shown here is derived from an EMBL/GenBank/DDBJ whole genome shotgun (WGS) entry which is preliminary data.</text>
</comment>
<dbReference type="GO" id="GO:0050832">
    <property type="term" value="P:defense response to fungus"/>
    <property type="evidence" value="ECO:0007669"/>
    <property type="project" value="UniProtKB-KW"/>
</dbReference>
<keyword evidence="3" id="KW-0295">Fungicide</keyword>
<name>A0AAV6WHR5_9LAMI</name>
<keyword evidence="6" id="KW-0732">Signal</keyword>
<dbReference type="GO" id="GO:0031640">
    <property type="term" value="P:killing of cells of another organism"/>
    <property type="evidence" value="ECO:0007669"/>
    <property type="project" value="UniProtKB-KW"/>
</dbReference>
<protein>
    <submittedName>
        <fullName evidence="7">Uncharacterized protein</fullName>
    </submittedName>
</protein>
<dbReference type="PANTHER" id="PTHR33830:SF34">
    <property type="entry name" value="KNOTTIN SCORPION TOXIN-LIKE DOMAIN-CONTAINING PROTEIN"/>
    <property type="match status" value="1"/>
</dbReference>
<dbReference type="EMBL" id="WHWC01000016">
    <property type="protein sequence ID" value="KAG8367962.1"/>
    <property type="molecule type" value="Genomic_DNA"/>
</dbReference>
<evidence type="ECO:0000256" key="5">
    <source>
        <dbReference type="ARBA" id="ARBA00023157"/>
    </source>
</evidence>
<organism evidence="7 8">
    <name type="scientific">Buddleja alternifolia</name>
    <dbReference type="NCBI Taxonomy" id="168488"/>
    <lineage>
        <taxon>Eukaryota</taxon>
        <taxon>Viridiplantae</taxon>
        <taxon>Streptophyta</taxon>
        <taxon>Embryophyta</taxon>
        <taxon>Tracheophyta</taxon>
        <taxon>Spermatophyta</taxon>
        <taxon>Magnoliopsida</taxon>
        <taxon>eudicotyledons</taxon>
        <taxon>Gunneridae</taxon>
        <taxon>Pentapetalae</taxon>
        <taxon>asterids</taxon>
        <taxon>lamiids</taxon>
        <taxon>Lamiales</taxon>
        <taxon>Scrophulariaceae</taxon>
        <taxon>Buddlejeae</taxon>
        <taxon>Buddleja</taxon>
    </lineage>
</organism>
<dbReference type="InterPro" id="IPR010851">
    <property type="entry name" value="DEFL"/>
</dbReference>
<gene>
    <name evidence="7" type="ORF">BUALT_Bualt16G0127200</name>
</gene>
<keyword evidence="8" id="KW-1185">Reference proteome</keyword>
<evidence type="ECO:0000313" key="7">
    <source>
        <dbReference type="EMBL" id="KAG8367962.1"/>
    </source>
</evidence>
<keyword evidence="2" id="KW-0929">Antimicrobial</keyword>
<dbReference type="AlphaFoldDB" id="A0AAV6WHR5"/>
<evidence type="ECO:0000256" key="2">
    <source>
        <dbReference type="ARBA" id="ARBA00022529"/>
    </source>
</evidence>
<keyword evidence="5" id="KW-1015">Disulfide bond</keyword>
<dbReference type="Proteomes" id="UP000826271">
    <property type="component" value="Unassembled WGS sequence"/>
</dbReference>
<evidence type="ECO:0000256" key="1">
    <source>
        <dbReference type="ARBA" id="ARBA00006722"/>
    </source>
</evidence>
<evidence type="ECO:0000256" key="4">
    <source>
        <dbReference type="ARBA" id="ARBA00022821"/>
    </source>
</evidence>
<evidence type="ECO:0000313" key="8">
    <source>
        <dbReference type="Proteomes" id="UP000826271"/>
    </source>
</evidence>
<reference evidence="7" key="1">
    <citation type="submission" date="2019-10" db="EMBL/GenBank/DDBJ databases">
        <authorList>
            <person name="Zhang R."/>
            <person name="Pan Y."/>
            <person name="Wang J."/>
            <person name="Ma R."/>
            <person name="Yu S."/>
        </authorList>
    </citation>
    <scope>NUCLEOTIDE SEQUENCE</scope>
    <source>
        <strain evidence="7">LA-IB0</strain>
        <tissue evidence="7">Leaf</tissue>
    </source>
</reference>
<comment type="similarity">
    <text evidence="1">Belongs to the DEFL family.</text>
</comment>
<feature type="signal peptide" evidence="6">
    <location>
        <begin position="1"/>
        <end position="21"/>
    </location>
</feature>
<sequence length="75" mass="8600">MKISSAAIFFFVIITLSSVSGLSGWIPEHRCLDKSYSEKCDLYECMQKCSGKPFGVGRCRWNYCICTYYCHDPPK</sequence>
<evidence type="ECO:0000256" key="3">
    <source>
        <dbReference type="ARBA" id="ARBA00022577"/>
    </source>
</evidence>